<dbReference type="InterPro" id="IPR058163">
    <property type="entry name" value="LysR-type_TF_proteobact-type"/>
</dbReference>
<evidence type="ECO:0000256" key="2">
    <source>
        <dbReference type="ARBA" id="ARBA00023015"/>
    </source>
</evidence>
<dbReference type="InterPro" id="IPR036388">
    <property type="entry name" value="WH-like_DNA-bd_sf"/>
</dbReference>
<dbReference type="InterPro" id="IPR000847">
    <property type="entry name" value="LysR_HTH_N"/>
</dbReference>
<dbReference type="SUPFAM" id="SSF46785">
    <property type="entry name" value="Winged helix' DNA-binding domain"/>
    <property type="match status" value="1"/>
</dbReference>
<reference evidence="5 6" key="1">
    <citation type="submission" date="2017-05" db="EMBL/GenBank/DDBJ databases">
        <title>High clonality and local adaptation shapes Vibrionaceae linages within an endangered oasis.</title>
        <authorList>
            <person name="Vazquez-Rosas-Landa M."/>
        </authorList>
    </citation>
    <scope>NUCLEOTIDE SEQUENCE [LARGE SCALE GENOMIC DNA]</scope>
    <source>
        <strain evidence="5 6">P46_P4S1P180</strain>
    </source>
</reference>
<dbReference type="Pfam" id="PF03466">
    <property type="entry name" value="LysR_substrate"/>
    <property type="match status" value="1"/>
</dbReference>
<evidence type="ECO:0000256" key="1">
    <source>
        <dbReference type="ARBA" id="ARBA00009437"/>
    </source>
</evidence>
<dbReference type="FunFam" id="1.10.10.10:FF:000001">
    <property type="entry name" value="LysR family transcriptional regulator"/>
    <property type="match status" value="1"/>
</dbReference>
<sequence length="305" mass="34002">MDTNRLIVLMPEMATFVTVVDEGSFSKSAIRLGVAPSSVSRSVSRLENALQEKLIERTTRQMRLTPVGKDVYRLCREMLQSARLAVKAAQSSEGEISGLLRVAAPKALSRQVLAPMVLDFIEHHPKVQLQLKVADHVMDPVGDEVDLIIRISEKPVDGLVAKVLGQTRLVLCATPAYLAQQGVPTHPEEISHHNCICLGETAADRTWRFTNNQQTLAFQVRGTLTVNHSEIRRDAVLRHLGISIFPAFTISTYLESGQVCELLPDWHINGNYQGQIVAQYPQSKYLPNQTRAFIAHLQDKFSQMT</sequence>
<name>A0A7X4WTM6_9GAMM</name>
<accession>A0A7X4WTM6</accession>
<dbReference type="PANTHER" id="PTHR30537:SF5">
    <property type="entry name" value="HTH-TYPE TRANSCRIPTIONAL ACTIVATOR TTDR-RELATED"/>
    <property type="match status" value="1"/>
</dbReference>
<keyword evidence="4" id="KW-0804">Transcription</keyword>
<evidence type="ECO:0000256" key="3">
    <source>
        <dbReference type="ARBA" id="ARBA00023125"/>
    </source>
</evidence>
<evidence type="ECO:0000256" key="4">
    <source>
        <dbReference type="ARBA" id="ARBA00023163"/>
    </source>
</evidence>
<dbReference type="InterPro" id="IPR005119">
    <property type="entry name" value="LysR_subst-bd"/>
</dbReference>
<gene>
    <name evidence="5" type="ORF">CAG72_17120</name>
</gene>
<protein>
    <submittedName>
        <fullName evidence="5">LysR family transcriptional regulator</fullName>
    </submittedName>
</protein>
<dbReference type="CDD" id="cd08422">
    <property type="entry name" value="PBP2_CrgA_like"/>
    <property type="match status" value="1"/>
</dbReference>
<keyword evidence="3" id="KW-0238">DNA-binding</keyword>
<dbReference type="GO" id="GO:0006351">
    <property type="term" value="P:DNA-templated transcription"/>
    <property type="evidence" value="ECO:0007669"/>
    <property type="project" value="TreeGrafter"/>
</dbReference>
<dbReference type="Pfam" id="PF00126">
    <property type="entry name" value="HTH_1"/>
    <property type="match status" value="1"/>
</dbReference>
<dbReference type="GO" id="GO:0003700">
    <property type="term" value="F:DNA-binding transcription factor activity"/>
    <property type="evidence" value="ECO:0007669"/>
    <property type="project" value="InterPro"/>
</dbReference>
<dbReference type="RefSeq" id="WP_161446388.1">
    <property type="nucleotide sequence ID" value="NZ_WXWV01000344.1"/>
</dbReference>
<dbReference type="PANTHER" id="PTHR30537">
    <property type="entry name" value="HTH-TYPE TRANSCRIPTIONAL REGULATOR"/>
    <property type="match status" value="1"/>
</dbReference>
<dbReference type="InterPro" id="IPR036390">
    <property type="entry name" value="WH_DNA-bd_sf"/>
</dbReference>
<organism evidence="5 6">
    <name type="scientific">Photobacterium halotolerans</name>
    <dbReference type="NCBI Taxonomy" id="265726"/>
    <lineage>
        <taxon>Bacteria</taxon>
        <taxon>Pseudomonadati</taxon>
        <taxon>Pseudomonadota</taxon>
        <taxon>Gammaproteobacteria</taxon>
        <taxon>Vibrionales</taxon>
        <taxon>Vibrionaceae</taxon>
        <taxon>Photobacterium</taxon>
    </lineage>
</organism>
<dbReference type="Proteomes" id="UP000465712">
    <property type="component" value="Unassembled WGS sequence"/>
</dbReference>
<dbReference type="GO" id="GO:0043565">
    <property type="term" value="F:sequence-specific DNA binding"/>
    <property type="evidence" value="ECO:0007669"/>
    <property type="project" value="TreeGrafter"/>
</dbReference>
<dbReference type="SUPFAM" id="SSF53850">
    <property type="entry name" value="Periplasmic binding protein-like II"/>
    <property type="match status" value="1"/>
</dbReference>
<dbReference type="Gene3D" id="3.40.190.290">
    <property type="match status" value="1"/>
</dbReference>
<keyword evidence="2" id="KW-0805">Transcription regulation</keyword>
<evidence type="ECO:0000313" key="5">
    <source>
        <dbReference type="EMBL" id="NAW66917.1"/>
    </source>
</evidence>
<dbReference type="Gene3D" id="1.10.10.10">
    <property type="entry name" value="Winged helix-like DNA-binding domain superfamily/Winged helix DNA-binding domain"/>
    <property type="match status" value="1"/>
</dbReference>
<dbReference type="EMBL" id="WXWW01000244">
    <property type="protein sequence ID" value="NAW66917.1"/>
    <property type="molecule type" value="Genomic_DNA"/>
</dbReference>
<proteinExistence type="inferred from homology"/>
<evidence type="ECO:0000313" key="6">
    <source>
        <dbReference type="Proteomes" id="UP000465712"/>
    </source>
</evidence>
<dbReference type="AlphaFoldDB" id="A0A7X4WTM6"/>
<comment type="similarity">
    <text evidence="1">Belongs to the LysR transcriptional regulatory family.</text>
</comment>
<dbReference type="PROSITE" id="PS50931">
    <property type="entry name" value="HTH_LYSR"/>
    <property type="match status" value="1"/>
</dbReference>
<comment type="caution">
    <text evidence="5">The sequence shown here is derived from an EMBL/GenBank/DDBJ whole genome shotgun (WGS) entry which is preliminary data.</text>
</comment>